<feature type="transmembrane region" description="Helical" evidence="1">
    <location>
        <begin position="183"/>
        <end position="203"/>
    </location>
</feature>
<feature type="transmembrane region" description="Helical" evidence="1">
    <location>
        <begin position="150"/>
        <end position="176"/>
    </location>
</feature>
<keyword evidence="1" id="KW-1133">Transmembrane helix</keyword>
<dbReference type="AlphaFoldDB" id="A0A3P1BJ77"/>
<dbReference type="EMBL" id="RQJO01000010">
    <property type="protein sequence ID" value="RRB01151.1"/>
    <property type="molecule type" value="Genomic_DNA"/>
</dbReference>
<feature type="transmembrane region" description="Helical" evidence="1">
    <location>
        <begin position="64"/>
        <end position="87"/>
    </location>
</feature>
<dbReference type="Pfam" id="PF12730">
    <property type="entry name" value="ABC2_membrane_4"/>
    <property type="match status" value="1"/>
</dbReference>
<keyword evidence="1" id="KW-0472">Membrane</keyword>
<accession>A0A3P1BJ77</accession>
<dbReference type="RefSeq" id="WP_124877613.1">
    <property type="nucleotide sequence ID" value="NZ_RQJO01000010.1"/>
</dbReference>
<organism evidence="2 3">
    <name type="scientific">Larkinella rosea</name>
    <dbReference type="NCBI Taxonomy" id="2025312"/>
    <lineage>
        <taxon>Bacteria</taxon>
        <taxon>Pseudomonadati</taxon>
        <taxon>Bacteroidota</taxon>
        <taxon>Cytophagia</taxon>
        <taxon>Cytophagales</taxon>
        <taxon>Spirosomataceae</taxon>
        <taxon>Larkinella</taxon>
    </lineage>
</organism>
<evidence type="ECO:0008006" key="4">
    <source>
        <dbReference type="Google" id="ProtNLM"/>
    </source>
</evidence>
<protein>
    <recommendedName>
        <fullName evidence="4">ABC transporter permease</fullName>
    </recommendedName>
</protein>
<feature type="transmembrane region" description="Helical" evidence="1">
    <location>
        <begin position="231"/>
        <end position="251"/>
    </location>
</feature>
<evidence type="ECO:0000313" key="3">
    <source>
        <dbReference type="Proteomes" id="UP000271925"/>
    </source>
</evidence>
<comment type="caution">
    <text evidence="2">The sequence shown here is derived from an EMBL/GenBank/DDBJ whole genome shotgun (WGS) entry which is preliminary data.</text>
</comment>
<dbReference type="Proteomes" id="UP000271925">
    <property type="component" value="Unassembled WGS sequence"/>
</dbReference>
<evidence type="ECO:0000256" key="1">
    <source>
        <dbReference type="SAM" id="Phobius"/>
    </source>
</evidence>
<feature type="transmembrane region" description="Helical" evidence="1">
    <location>
        <begin position="108"/>
        <end position="130"/>
    </location>
</feature>
<dbReference type="OrthoDB" id="5946463at2"/>
<keyword evidence="3" id="KW-1185">Reference proteome</keyword>
<dbReference type="CDD" id="cd21809">
    <property type="entry name" value="ABC-2_lan_permease-like"/>
    <property type="match status" value="1"/>
</dbReference>
<name>A0A3P1BJ77_9BACT</name>
<reference evidence="2 3" key="1">
    <citation type="submission" date="2018-11" db="EMBL/GenBank/DDBJ databases">
        <authorList>
            <person name="Zhou Z."/>
            <person name="Wang G."/>
        </authorList>
    </citation>
    <scope>NUCLEOTIDE SEQUENCE [LARGE SCALE GENOMIC DNA]</scope>
    <source>
        <strain evidence="2 3">KCTC52004</strain>
    </source>
</reference>
<evidence type="ECO:0000313" key="2">
    <source>
        <dbReference type="EMBL" id="RRB01151.1"/>
    </source>
</evidence>
<gene>
    <name evidence="2" type="ORF">EHT25_23540</name>
</gene>
<sequence length="256" mass="28643">MKQLDYFTRSFAQERLKAKGTQVVWLAILAPVFVVVVAFMASYLDGNRLYQHNVNPWLAYSTHILIGWTLFVFPIYTSLQSALVHAIEHQSQTWKTVYSLPMPKWSVYVSKLVVLTGLILLSHLLVFGLAEGGGWLLGMLKPQYGFQLFSLHRVLAEGCFASLLSGLGMIAVQFYLGMRFSSFILPAGFGLMVTLTGAISRSLPISRASPYLWPVLVFNSSIQTDDWQYTYVWIGMLTFLLAGIGGFLAIARRDVA</sequence>
<keyword evidence="1" id="KW-0812">Transmembrane</keyword>
<proteinExistence type="predicted"/>
<feature type="transmembrane region" description="Helical" evidence="1">
    <location>
        <begin position="23"/>
        <end position="44"/>
    </location>
</feature>